<evidence type="ECO:0000313" key="1">
    <source>
        <dbReference type="EMBL" id="AOU97403.1"/>
    </source>
</evidence>
<evidence type="ECO:0008006" key="3">
    <source>
        <dbReference type="Google" id="ProtNLM"/>
    </source>
</evidence>
<protein>
    <recommendedName>
        <fullName evidence="3">Hydrogenase maturation protease</fullName>
    </recommendedName>
</protein>
<dbReference type="KEGG" id="aprs:BI364_04850"/>
<name>A0A1D8ILS8_9GAMM</name>
<dbReference type="AlphaFoldDB" id="A0A1D8ILS8"/>
<dbReference type="SUPFAM" id="SSF53163">
    <property type="entry name" value="HybD-like"/>
    <property type="match status" value="1"/>
</dbReference>
<dbReference type="RefSeq" id="WP_070077788.1">
    <property type="nucleotide sequence ID" value="NZ_CP017415.1"/>
</dbReference>
<gene>
    <name evidence="1" type="ORF">BI364_04850</name>
</gene>
<proteinExistence type="predicted"/>
<dbReference type="Gene3D" id="3.40.50.1450">
    <property type="entry name" value="HybD-like"/>
    <property type="match status" value="1"/>
</dbReference>
<sequence>MRRLAVIGIGSPFGGDRIAWTVIERLRSRPLDAGYSSGGMILEACDRPGPNLIEQLRGLEHAILIDAVMGATVPAAWYDEASFVRMAAPLSGHAIGLAETLALGRALGDLPTIDLLGLCLTSDTQVEAQICTSALRLLRPHLRALSTAKRPCGFPDVVPRLV</sequence>
<dbReference type="EMBL" id="CP017415">
    <property type="protein sequence ID" value="AOU97403.1"/>
    <property type="molecule type" value="Genomic_DNA"/>
</dbReference>
<keyword evidence="2" id="KW-1185">Reference proteome</keyword>
<dbReference type="InterPro" id="IPR023430">
    <property type="entry name" value="Pept_HybD-like_dom_sf"/>
</dbReference>
<reference evidence="2" key="1">
    <citation type="submission" date="2016-09" db="EMBL/GenBank/DDBJ databases">
        <title>Acidihalobacter prosperus F5.</title>
        <authorList>
            <person name="Khaleque H.N."/>
            <person name="Ramsay J.P."/>
            <person name="Kaksonen A.H."/>
            <person name="Boxall N.J."/>
            <person name="Watkin E.L.J."/>
        </authorList>
    </citation>
    <scope>NUCLEOTIDE SEQUENCE [LARGE SCALE GENOMIC DNA]</scope>
    <source>
        <strain evidence="2">F5</strain>
    </source>
</reference>
<evidence type="ECO:0000313" key="2">
    <source>
        <dbReference type="Proteomes" id="UP000095401"/>
    </source>
</evidence>
<organism evidence="1 2">
    <name type="scientific">Acidihalobacter yilgarnensis</name>
    <dbReference type="NCBI Taxonomy" id="2819280"/>
    <lineage>
        <taxon>Bacteria</taxon>
        <taxon>Pseudomonadati</taxon>
        <taxon>Pseudomonadota</taxon>
        <taxon>Gammaproteobacteria</taxon>
        <taxon>Chromatiales</taxon>
        <taxon>Ectothiorhodospiraceae</taxon>
        <taxon>Acidihalobacter</taxon>
    </lineage>
</organism>
<dbReference type="Proteomes" id="UP000095401">
    <property type="component" value="Chromosome"/>
</dbReference>
<accession>A0A1D8ILS8</accession>